<protein>
    <submittedName>
        <fullName evidence="2">Uncharacterized protein</fullName>
    </submittedName>
</protein>
<dbReference type="EMBL" id="FOFT01000005">
    <property type="protein sequence ID" value="SER52055.1"/>
    <property type="molecule type" value="Genomic_DNA"/>
</dbReference>
<dbReference type="Proteomes" id="UP000199028">
    <property type="component" value="Unassembled WGS sequence"/>
</dbReference>
<evidence type="ECO:0000256" key="1">
    <source>
        <dbReference type="SAM" id="MobiDB-lite"/>
    </source>
</evidence>
<reference evidence="3" key="1">
    <citation type="submission" date="2016-10" db="EMBL/GenBank/DDBJ databases">
        <authorList>
            <person name="Varghese N."/>
            <person name="Submissions S."/>
        </authorList>
    </citation>
    <scope>NUCLEOTIDE SEQUENCE [LARGE SCALE GENOMIC DNA]</scope>
    <source>
        <strain evidence="3">CGMCC 4.578</strain>
    </source>
</reference>
<organism evidence="2 3">
    <name type="scientific">Lentzea flaviverrucosa</name>
    <dbReference type="NCBI Taxonomy" id="200379"/>
    <lineage>
        <taxon>Bacteria</taxon>
        <taxon>Bacillati</taxon>
        <taxon>Actinomycetota</taxon>
        <taxon>Actinomycetes</taxon>
        <taxon>Pseudonocardiales</taxon>
        <taxon>Pseudonocardiaceae</taxon>
        <taxon>Lentzea</taxon>
    </lineage>
</organism>
<dbReference type="OrthoDB" id="3700158at2"/>
<dbReference type="RefSeq" id="WP_090066192.1">
    <property type="nucleotide sequence ID" value="NZ_FOFT01000005.1"/>
</dbReference>
<accession>A0A1H9PW59</accession>
<feature type="compositionally biased region" description="Basic and acidic residues" evidence="1">
    <location>
        <begin position="142"/>
        <end position="151"/>
    </location>
</feature>
<keyword evidence="3" id="KW-1185">Reference proteome</keyword>
<dbReference type="AlphaFoldDB" id="A0A1H9PW59"/>
<evidence type="ECO:0000313" key="2">
    <source>
        <dbReference type="EMBL" id="SER52055.1"/>
    </source>
</evidence>
<gene>
    <name evidence="2" type="ORF">SAMN05216195_105430</name>
</gene>
<evidence type="ECO:0000313" key="3">
    <source>
        <dbReference type="Proteomes" id="UP000199028"/>
    </source>
</evidence>
<name>A0A1H9PW59_9PSEU</name>
<feature type="region of interest" description="Disordered" evidence="1">
    <location>
        <begin position="112"/>
        <end position="151"/>
    </location>
</feature>
<proteinExistence type="predicted"/>
<sequence length="151" mass="16806">MTFPYDQARLQALFSEVDSRVDDLGKVATAASQVQRRSRGLSEQDLREIERFAKSPGAPKELKDLQRRVDAGEMTWADVASGRAIHDEGVQKALAVGVPDLQRAYQAIEEGQDIDDIITSGNPAAHQPPPRPRRDDDDEDDGPSHFRKDAW</sequence>